<dbReference type="GO" id="GO:0000082">
    <property type="term" value="P:G1/S transition of mitotic cell cycle"/>
    <property type="evidence" value="ECO:0007669"/>
    <property type="project" value="TreeGrafter"/>
</dbReference>
<dbReference type="InterPro" id="IPR011009">
    <property type="entry name" value="Kinase-like_dom_sf"/>
</dbReference>
<evidence type="ECO:0000256" key="4">
    <source>
        <dbReference type="ARBA" id="ARBA00022741"/>
    </source>
</evidence>
<dbReference type="InterPro" id="IPR000719">
    <property type="entry name" value="Prot_kinase_dom"/>
</dbReference>
<accession>A0A811PJY5</accession>
<dbReference type="SUPFAM" id="SSF56112">
    <property type="entry name" value="Protein kinase-like (PK-like)"/>
    <property type="match status" value="1"/>
</dbReference>
<gene>
    <name evidence="8" type="ORF">NCGR_LOCUS30287</name>
</gene>
<dbReference type="FunFam" id="1.10.510.10:FF:001888">
    <property type="entry name" value="Putative cyclin-dependent protein kinase family protein"/>
    <property type="match status" value="1"/>
</dbReference>
<dbReference type="OrthoDB" id="1732493at2759"/>
<keyword evidence="9" id="KW-1185">Reference proteome</keyword>
<dbReference type="GO" id="GO:0004693">
    <property type="term" value="F:cyclin-dependent protein serine/threonine kinase activity"/>
    <property type="evidence" value="ECO:0007669"/>
    <property type="project" value="TreeGrafter"/>
</dbReference>
<evidence type="ECO:0000313" key="9">
    <source>
        <dbReference type="Proteomes" id="UP000604825"/>
    </source>
</evidence>
<dbReference type="GO" id="GO:0005737">
    <property type="term" value="C:cytoplasm"/>
    <property type="evidence" value="ECO:0007669"/>
    <property type="project" value="TreeGrafter"/>
</dbReference>
<evidence type="ECO:0000259" key="7">
    <source>
        <dbReference type="PROSITE" id="PS50011"/>
    </source>
</evidence>
<comment type="catalytic activity">
    <reaction evidence="6">
        <text>[DNA-directed RNA polymerase] + ATP = phospho-[DNA-directed RNA polymerase] + ADP + H(+)</text>
        <dbReference type="Rhea" id="RHEA:10216"/>
        <dbReference type="Rhea" id="RHEA-COMP:11321"/>
        <dbReference type="Rhea" id="RHEA-COMP:11322"/>
        <dbReference type="ChEBI" id="CHEBI:15378"/>
        <dbReference type="ChEBI" id="CHEBI:30616"/>
        <dbReference type="ChEBI" id="CHEBI:43176"/>
        <dbReference type="ChEBI" id="CHEBI:68546"/>
        <dbReference type="ChEBI" id="CHEBI:456216"/>
        <dbReference type="EC" id="2.7.11.23"/>
    </reaction>
</comment>
<dbReference type="PANTHER" id="PTHR24056">
    <property type="entry name" value="CELL DIVISION PROTEIN KINASE"/>
    <property type="match status" value="1"/>
</dbReference>
<dbReference type="EMBL" id="CAJGYO010000007">
    <property type="protein sequence ID" value="CAD6246009.1"/>
    <property type="molecule type" value="Genomic_DNA"/>
</dbReference>
<dbReference type="SMART" id="SM00220">
    <property type="entry name" value="S_TKc"/>
    <property type="match status" value="1"/>
</dbReference>
<dbReference type="InterPro" id="IPR050108">
    <property type="entry name" value="CDK"/>
</dbReference>
<dbReference type="GO" id="GO:0000307">
    <property type="term" value="C:cyclin-dependent protein kinase holoenzyme complex"/>
    <property type="evidence" value="ECO:0007669"/>
    <property type="project" value="TreeGrafter"/>
</dbReference>
<dbReference type="Proteomes" id="UP000604825">
    <property type="component" value="Unassembled WGS sequence"/>
</dbReference>
<dbReference type="GO" id="GO:0030332">
    <property type="term" value="F:cyclin binding"/>
    <property type="evidence" value="ECO:0007669"/>
    <property type="project" value="TreeGrafter"/>
</dbReference>
<evidence type="ECO:0000256" key="3">
    <source>
        <dbReference type="ARBA" id="ARBA00022553"/>
    </source>
</evidence>
<dbReference type="AlphaFoldDB" id="A0A811PJY5"/>
<sequence>MREVSLLRMLSQDPHVVRLLHLKQGFNKEGQTIFYLVFEYMDTDLKKFIRGHRSNREKIPAATVKILMYQLCKGVAFVHGRGVLHRDLKPRNLLMDCKTMALKIADLSLSRAIIFRLPGQTCTHEVGLEPHGWYRTPEILLGATHYYMPADIWSVGCIFAELVTSQPLFAGGSAFQQLLHIFKLLGTPNEQVWPGVGKLPNWHEYPQWKPTKLPTLVPGLNDDGYDLLEHLAYKRKLHAVVAEKNLCYSIFVGGFHVLTCVGLLQKMLEYEPEKRITTHKALEHPYFNDVISGGAHTVNPRWDQLLDYTSS</sequence>
<dbReference type="GO" id="GO:0010389">
    <property type="term" value="P:regulation of G2/M transition of mitotic cell cycle"/>
    <property type="evidence" value="ECO:0007669"/>
    <property type="project" value="TreeGrafter"/>
</dbReference>
<evidence type="ECO:0000313" key="8">
    <source>
        <dbReference type="EMBL" id="CAD6246009.1"/>
    </source>
</evidence>
<keyword evidence="3" id="KW-0597">Phosphoprotein</keyword>
<proteinExistence type="inferred from homology"/>
<dbReference type="PROSITE" id="PS00108">
    <property type="entry name" value="PROTEIN_KINASE_ST"/>
    <property type="match status" value="1"/>
</dbReference>
<comment type="caution">
    <text evidence="8">The sequence shown here is derived from an EMBL/GenBank/DDBJ whole genome shotgun (WGS) entry which is preliminary data.</text>
</comment>
<dbReference type="Gene3D" id="3.30.200.20">
    <property type="entry name" value="Phosphorylase Kinase, domain 1"/>
    <property type="match status" value="1"/>
</dbReference>
<comment type="similarity">
    <text evidence="1">Belongs to the protein kinase superfamily. CMGC Ser/Thr protein kinase family. CDC2/CDKX subfamily.</text>
</comment>
<evidence type="ECO:0000256" key="5">
    <source>
        <dbReference type="ARBA" id="ARBA00022840"/>
    </source>
</evidence>
<dbReference type="GO" id="GO:0008353">
    <property type="term" value="F:RNA polymerase II CTD heptapeptide repeat kinase activity"/>
    <property type="evidence" value="ECO:0007669"/>
    <property type="project" value="UniProtKB-EC"/>
</dbReference>
<evidence type="ECO:0000256" key="6">
    <source>
        <dbReference type="ARBA" id="ARBA00049280"/>
    </source>
</evidence>
<keyword evidence="5" id="KW-0067">ATP-binding</keyword>
<dbReference type="InterPro" id="IPR008271">
    <property type="entry name" value="Ser/Thr_kinase_AS"/>
</dbReference>
<evidence type="ECO:0000256" key="1">
    <source>
        <dbReference type="ARBA" id="ARBA00006485"/>
    </source>
</evidence>
<reference evidence="8" key="1">
    <citation type="submission" date="2020-10" db="EMBL/GenBank/DDBJ databases">
        <authorList>
            <person name="Han B."/>
            <person name="Lu T."/>
            <person name="Zhao Q."/>
            <person name="Huang X."/>
            <person name="Zhao Y."/>
        </authorList>
    </citation>
    <scope>NUCLEOTIDE SEQUENCE</scope>
</reference>
<feature type="domain" description="Protein kinase" evidence="7">
    <location>
        <begin position="1"/>
        <end position="287"/>
    </location>
</feature>
<dbReference type="EC" id="2.7.11.23" evidence="2"/>
<protein>
    <recommendedName>
        <fullName evidence="2">[RNA-polymerase]-subunit kinase</fullName>
        <ecNumber evidence="2">2.7.11.23</ecNumber>
    </recommendedName>
</protein>
<dbReference type="GO" id="GO:0005634">
    <property type="term" value="C:nucleus"/>
    <property type="evidence" value="ECO:0007669"/>
    <property type="project" value="TreeGrafter"/>
</dbReference>
<dbReference type="PANTHER" id="PTHR24056:SF530">
    <property type="entry name" value="CELL DIVISION CONTROL PROTEIN 2"/>
    <property type="match status" value="1"/>
</dbReference>
<dbReference type="Gene3D" id="1.10.510.10">
    <property type="entry name" value="Transferase(Phosphotransferase) domain 1"/>
    <property type="match status" value="2"/>
</dbReference>
<name>A0A811PJY5_9POAL</name>
<organism evidence="8 9">
    <name type="scientific">Miscanthus lutarioriparius</name>
    <dbReference type="NCBI Taxonomy" id="422564"/>
    <lineage>
        <taxon>Eukaryota</taxon>
        <taxon>Viridiplantae</taxon>
        <taxon>Streptophyta</taxon>
        <taxon>Embryophyta</taxon>
        <taxon>Tracheophyta</taxon>
        <taxon>Spermatophyta</taxon>
        <taxon>Magnoliopsida</taxon>
        <taxon>Liliopsida</taxon>
        <taxon>Poales</taxon>
        <taxon>Poaceae</taxon>
        <taxon>PACMAD clade</taxon>
        <taxon>Panicoideae</taxon>
        <taxon>Andropogonodae</taxon>
        <taxon>Andropogoneae</taxon>
        <taxon>Saccharinae</taxon>
        <taxon>Miscanthus</taxon>
    </lineage>
</organism>
<evidence type="ECO:0000256" key="2">
    <source>
        <dbReference type="ARBA" id="ARBA00012409"/>
    </source>
</evidence>
<dbReference type="PROSITE" id="PS50011">
    <property type="entry name" value="PROTEIN_KINASE_DOM"/>
    <property type="match status" value="1"/>
</dbReference>
<dbReference type="GO" id="GO:0007165">
    <property type="term" value="P:signal transduction"/>
    <property type="evidence" value="ECO:0007669"/>
    <property type="project" value="TreeGrafter"/>
</dbReference>
<dbReference type="Pfam" id="PF00069">
    <property type="entry name" value="Pkinase"/>
    <property type="match status" value="1"/>
</dbReference>
<keyword evidence="4" id="KW-0547">Nucleotide-binding</keyword>
<dbReference type="GO" id="GO:0005524">
    <property type="term" value="F:ATP binding"/>
    <property type="evidence" value="ECO:0007669"/>
    <property type="project" value="UniProtKB-KW"/>
</dbReference>